<dbReference type="Proteomes" id="UP000028828">
    <property type="component" value="Unassembled WGS sequence"/>
</dbReference>
<dbReference type="Gene3D" id="2.40.160.50">
    <property type="entry name" value="membrane protein fhac: a member of the omp85/tpsb transporter family"/>
    <property type="match status" value="1"/>
</dbReference>
<feature type="region of interest" description="Disordered" evidence="3">
    <location>
        <begin position="524"/>
        <end position="546"/>
    </location>
</feature>
<feature type="region of interest" description="Disordered" evidence="3">
    <location>
        <begin position="319"/>
        <end position="345"/>
    </location>
</feature>
<dbReference type="Pfam" id="PF01103">
    <property type="entry name" value="Omp85"/>
    <property type="match status" value="1"/>
</dbReference>
<evidence type="ECO:0000256" key="1">
    <source>
        <dbReference type="ARBA" id="ARBA00004370"/>
    </source>
</evidence>
<feature type="compositionally biased region" description="Low complexity" evidence="3">
    <location>
        <begin position="333"/>
        <end position="342"/>
    </location>
</feature>
<keyword evidence="2" id="KW-0472">Membrane</keyword>
<name>A0A086JNJ7_TOXGO</name>
<feature type="region of interest" description="Disordered" evidence="3">
    <location>
        <begin position="410"/>
        <end position="431"/>
    </location>
</feature>
<protein>
    <submittedName>
        <fullName evidence="5">Outer membrane, OMP85 family protein</fullName>
    </submittedName>
</protein>
<accession>A0A086JNJ7</accession>
<evidence type="ECO:0000313" key="5">
    <source>
        <dbReference type="EMBL" id="KFG33715.1"/>
    </source>
</evidence>
<reference evidence="5 6" key="1">
    <citation type="submission" date="2014-03" db="EMBL/GenBank/DDBJ databases">
        <authorList>
            <person name="Sibley D."/>
            <person name="Venepally P."/>
            <person name="Karamycheva S."/>
            <person name="Hadjithomas M."/>
            <person name="Khan A."/>
            <person name="Brunk B."/>
            <person name="Roos D."/>
            <person name="Caler E."/>
            <person name="Lorenzi H."/>
        </authorList>
    </citation>
    <scope>NUCLEOTIDE SEQUENCE [LARGE SCALE GENOMIC DNA]</scope>
    <source>
        <strain evidence="6">p89</strain>
    </source>
</reference>
<sequence length="644" mass="68157">MAGSAPTPSLQTAATSTDRPPSADDTVEIGLDMQAPLAGVVVNIDGLQKVRPSSLQKEFASLEASETVGELLQRLEATHHRLEDLRLFQAAVSEVHCGPRPGEVSVNFVLKEKAASYLFGTYVNSRGDVELEANAEVPAFLGGTQTFSLTGGVTPVSSTSQLKLSADLAFPRLPCLPLFTRLCPVAAQRPRGGEAAALAKKPPGLDRATAEGGEKSAGGSARGCHAGVFSSGLLRAFSTQTSWAAASSFFLQQTGVGAQVFSGDGRHTLAWETCMRDIVPACDASRMASPSILRTPLRSLKHGLRYDFTLDRLDKADSRLSTRRADPPAQGNSASEGGASAGVDPREKVADAGLFPRSGYVVNAGAEVALPGGDTRFFKAHFQGFAAAPLPLTMFSLSRDKARLAAAGARDEGETVASTEQEENQEKKTTHTPWVLSGRIGCGFLVPGGSGGASICDKFRLTGPYGAGAALRGFRSYAVGPSDVCHIQDPTTKRWRPAVDYLGGDSFLASEVSLSYDLRFPSSWRTSSSVPPSVGDQRAASSTPPASPFHPRAFLFGSVATLGDVFSATRSPSSVDGSAAKDVFLRFTELLRNWRGTVGWGLALPVYRGVWLEGVVALPVRKQKNDEVQRFQLGLRLSSGRLPE</sequence>
<dbReference type="OrthoDB" id="1724197at2759"/>
<dbReference type="VEuPathDB" id="ToxoDB:TGP89_205570"/>
<comment type="subcellular location">
    <subcellularLocation>
        <location evidence="1">Membrane</location>
    </subcellularLocation>
</comment>
<comment type="caution">
    <text evidence="5">The sequence shown here is derived from an EMBL/GenBank/DDBJ whole genome shotgun (WGS) entry which is preliminary data.</text>
</comment>
<gene>
    <name evidence="5" type="ORF">TGP89_205570</name>
</gene>
<evidence type="ECO:0000256" key="2">
    <source>
        <dbReference type="ARBA" id="ARBA00023136"/>
    </source>
</evidence>
<feature type="compositionally biased region" description="Low complexity" evidence="3">
    <location>
        <begin position="524"/>
        <end position="533"/>
    </location>
</feature>
<dbReference type="InterPro" id="IPR000184">
    <property type="entry name" value="Bac_surfAg_D15"/>
</dbReference>
<evidence type="ECO:0000256" key="3">
    <source>
        <dbReference type="SAM" id="MobiDB-lite"/>
    </source>
</evidence>
<dbReference type="GO" id="GO:0019867">
    <property type="term" value="C:outer membrane"/>
    <property type="evidence" value="ECO:0007669"/>
    <property type="project" value="InterPro"/>
</dbReference>
<feature type="region of interest" description="Disordered" evidence="3">
    <location>
        <begin position="194"/>
        <end position="221"/>
    </location>
</feature>
<evidence type="ECO:0000313" key="6">
    <source>
        <dbReference type="Proteomes" id="UP000028828"/>
    </source>
</evidence>
<dbReference type="EMBL" id="AEYI02001737">
    <property type="protein sequence ID" value="KFG33715.1"/>
    <property type="molecule type" value="Genomic_DNA"/>
</dbReference>
<dbReference type="AlphaFoldDB" id="A0A086JNJ7"/>
<feature type="domain" description="Bacterial surface antigen (D15)" evidence="4">
    <location>
        <begin position="350"/>
        <end position="635"/>
    </location>
</feature>
<feature type="compositionally biased region" description="Polar residues" evidence="3">
    <location>
        <begin position="1"/>
        <end position="19"/>
    </location>
</feature>
<organism evidence="5 6">
    <name type="scientific">Toxoplasma gondii p89</name>
    <dbReference type="NCBI Taxonomy" id="943119"/>
    <lineage>
        <taxon>Eukaryota</taxon>
        <taxon>Sar</taxon>
        <taxon>Alveolata</taxon>
        <taxon>Apicomplexa</taxon>
        <taxon>Conoidasida</taxon>
        <taxon>Coccidia</taxon>
        <taxon>Eucoccidiorida</taxon>
        <taxon>Eimeriorina</taxon>
        <taxon>Sarcocystidae</taxon>
        <taxon>Toxoplasma</taxon>
    </lineage>
</organism>
<proteinExistence type="predicted"/>
<feature type="region of interest" description="Disordered" evidence="3">
    <location>
        <begin position="1"/>
        <end position="26"/>
    </location>
</feature>
<evidence type="ECO:0000259" key="4">
    <source>
        <dbReference type="Pfam" id="PF01103"/>
    </source>
</evidence>